<name>A0A6B0YUX5_9CHLR</name>
<dbReference type="AlphaFoldDB" id="A0A6B0YUX5"/>
<organism evidence="1">
    <name type="scientific">Caldilineaceae bacterium SB0664_bin_27</name>
    <dbReference type="NCBI Taxonomy" id="2605260"/>
    <lineage>
        <taxon>Bacteria</taxon>
        <taxon>Bacillati</taxon>
        <taxon>Chloroflexota</taxon>
        <taxon>Caldilineae</taxon>
        <taxon>Caldilineales</taxon>
        <taxon>Caldilineaceae</taxon>
    </lineage>
</organism>
<dbReference type="InterPro" id="IPR008775">
    <property type="entry name" value="Phytyl_CoA_dOase-like"/>
</dbReference>
<dbReference type="EMBL" id="VXRG01000100">
    <property type="protein sequence ID" value="MXY94161.1"/>
    <property type="molecule type" value="Genomic_DNA"/>
</dbReference>
<comment type="caution">
    <text evidence="1">The sequence shown here is derived from an EMBL/GenBank/DDBJ whole genome shotgun (WGS) entry which is preliminary data.</text>
</comment>
<protein>
    <submittedName>
        <fullName evidence="1">Phytanoyl-CoA dioxygenase family protein</fullName>
    </submittedName>
</protein>
<dbReference type="Pfam" id="PF05721">
    <property type="entry name" value="PhyH"/>
    <property type="match status" value="1"/>
</dbReference>
<sequence length="313" mass="34882">MQATQAAARFTIRGTATVRSKEEVKELDYLFDLQGYLVLKGAIAKEDLAEMNSWVDDHWAYVEDPPILGEAQLSVNPDPEYWLGNVEIHSYGKDDGVNFQNIVEGGAVFERLIDHPSWYPLAARYINEVNGVSIHENLLNVRGPGGFLYIHCGGHTPLFYLTFRQHNTGEWMVGQINVLMALEDIGPGDGPTVLVPGSHKSTEIHPRLELDGKGIVAAHHEREAAGTALGMKEIYLEAGDAVFFTDAITHGSAERTNPGFRRSVIFRYSPRYLRTRFNYQLSTELAARLTPERRQILEPVAPRGRMLAPVGSV</sequence>
<gene>
    <name evidence="1" type="ORF">F4Y42_12030</name>
</gene>
<dbReference type="GO" id="GO:0016706">
    <property type="term" value="F:2-oxoglutarate-dependent dioxygenase activity"/>
    <property type="evidence" value="ECO:0007669"/>
    <property type="project" value="UniProtKB-ARBA"/>
</dbReference>
<dbReference type="SUPFAM" id="SSF51197">
    <property type="entry name" value="Clavaminate synthase-like"/>
    <property type="match status" value="1"/>
</dbReference>
<dbReference type="Gene3D" id="2.60.120.620">
    <property type="entry name" value="q2cbj1_9rhob like domain"/>
    <property type="match status" value="1"/>
</dbReference>
<keyword evidence="1" id="KW-0223">Dioxygenase</keyword>
<proteinExistence type="predicted"/>
<keyword evidence="1" id="KW-0560">Oxidoreductase</keyword>
<evidence type="ECO:0000313" key="1">
    <source>
        <dbReference type="EMBL" id="MXY94161.1"/>
    </source>
</evidence>
<accession>A0A6B0YUX5</accession>
<reference evidence="1" key="1">
    <citation type="submission" date="2019-09" db="EMBL/GenBank/DDBJ databases">
        <title>Characterisation of the sponge microbiome using genome-centric metagenomics.</title>
        <authorList>
            <person name="Engelberts J.P."/>
            <person name="Robbins S.J."/>
            <person name="De Goeij J.M."/>
            <person name="Aranda M."/>
            <person name="Bell S.C."/>
            <person name="Webster N.S."/>
        </authorList>
    </citation>
    <scope>NUCLEOTIDE SEQUENCE</scope>
    <source>
        <strain evidence="1">SB0664_bin_27</strain>
    </source>
</reference>